<evidence type="ECO:0000259" key="8">
    <source>
        <dbReference type="PROSITE" id="PS51686"/>
    </source>
</evidence>
<dbReference type="EMBL" id="CYYV01000003">
    <property type="protein sequence ID" value="CUN74829.1"/>
    <property type="molecule type" value="Genomic_DNA"/>
</dbReference>
<dbReference type="PANTHER" id="PTHR22807">
    <property type="entry name" value="NOP2 YEAST -RELATED NOL1/NOP2/FMU SUN DOMAIN-CONTAINING"/>
    <property type="match status" value="1"/>
</dbReference>
<dbReference type="GO" id="GO:0008173">
    <property type="term" value="F:RNA methyltransferase activity"/>
    <property type="evidence" value="ECO:0007669"/>
    <property type="project" value="InterPro"/>
</dbReference>
<protein>
    <submittedName>
        <fullName evidence="9">Ribosomal RNA small subunit methyltransferase F</fullName>
        <ecNumber evidence="9">2.1.1.178</ecNumber>
    </submittedName>
</protein>
<dbReference type="PRINTS" id="PR02008">
    <property type="entry name" value="RCMTFAMILY"/>
</dbReference>
<dbReference type="InterPro" id="IPR049560">
    <property type="entry name" value="MeTrfase_RsmB-F_NOP2_cat"/>
</dbReference>
<dbReference type="EC" id="2.1.1.178" evidence="9"/>
<dbReference type="Gene3D" id="3.30.70.1170">
    <property type="entry name" value="Sun protein, domain 3"/>
    <property type="match status" value="1"/>
</dbReference>
<dbReference type="InterPro" id="IPR023267">
    <property type="entry name" value="RCMT"/>
</dbReference>
<dbReference type="GO" id="GO:0003723">
    <property type="term" value="F:RNA binding"/>
    <property type="evidence" value="ECO:0007669"/>
    <property type="project" value="UniProtKB-UniRule"/>
</dbReference>
<dbReference type="AlphaFoldDB" id="A0A173ZGN3"/>
<dbReference type="Gene3D" id="3.40.50.150">
    <property type="entry name" value="Vaccinia Virus protein VP39"/>
    <property type="match status" value="1"/>
</dbReference>
<evidence type="ECO:0000313" key="9">
    <source>
        <dbReference type="EMBL" id="CUN74829.1"/>
    </source>
</evidence>
<accession>A0A173ZGN3</accession>
<keyword evidence="6 7" id="KW-0694">RNA-binding</keyword>
<dbReference type="InterPro" id="IPR018314">
    <property type="entry name" value="RsmB/NOL1/NOP2-like_CS"/>
</dbReference>
<evidence type="ECO:0000313" key="10">
    <source>
        <dbReference type="Proteomes" id="UP000095706"/>
    </source>
</evidence>
<evidence type="ECO:0000256" key="3">
    <source>
        <dbReference type="ARBA" id="ARBA00022603"/>
    </source>
</evidence>
<evidence type="ECO:0000256" key="7">
    <source>
        <dbReference type="PROSITE-ProRule" id="PRU01023"/>
    </source>
</evidence>
<feature type="active site" description="Nucleophile" evidence="7">
    <location>
        <position position="234"/>
    </location>
</feature>
<evidence type="ECO:0000256" key="6">
    <source>
        <dbReference type="ARBA" id="ARBA00022884"/>
    </source>
</evidence>
<sequence length="458" mass="51648">MITLPEAFEQEMKQLLGEEEYEAYRKTFDEAVHRGLRVNNGKISTEEFLRRTDIPLKKVPWIPNGFYYDEESCNPAKDADYYAGLYYLQEPSAMTPASRLPIEPDDRVLDLCAAPGGKATELGSRIGEGGMLLANDISNSRAKALLRNLEIQGVGRLLVTSEDPEKLVTLYPVFFDKILLDAPCSGEGMFRKESSMLRYYSENGPEHYVPIQKKLIEQAYQMLAEGGELLYSTCTFSVKENEEVIAGLLDAHPDMEVQEITPGYEGFAPGVSVNGRDLSRCVHIFPQRMEGEGHFVALLKKQGESRERQPSRLLETTKKLPKEAEEFLAGVRMDWKNGSFALVKDQLYFLPEGVCAAKGLRYLRTGLSLGTVKKNRFEPSQALAAYLKKEEYVSCLAIPKGDDRVMRYLKGETLSFSEEECQGKKGWVLVCLDDFPLGWGKINNGTLKNKYYAGWRMV</sequence>
<dbReference type="SUPFAM" id="SSF53335">
    <property type="entry name" value="S-adenosyl-L-methionine-dependent methyltransferases"/>
    <property type="match status" value="1"/>
</dbReference>
<feature type="binding site" evidence="7">
    <location>
        <position position="163"/>
    </location>
    <ligand>
        <name>S-adenosyl-L-methionine</name>
        <dbReference type="ChEBI" id="CHEBI:59789"/>
    </ligand>
</feature>
<keyword evidence="4 7" id="KW-0808">Transferase</keyword>
<dbReference type="Proteomes" id="UP000095706">
    <property type="component" value="Unassembled WGS sequence"/>
</dbReference>
<feature type="binding site" evidence="7">
    <location>
        <position position="181"/>
    </location>
    <ligand>
        <name>S-adenosyl-L-methionine</name>
        <dbReference type="ChEBI" id="CHEBI:59789"/>
    </ligand>
</feature>
<feature type="binding site" evidence="7">
    <location>
        <begin position="112"/>
        <end position="118"/>
    </location>
    <ligand>
        <name>S-adenosyl-L-methionine</name>
        <dbReference type="ChEBI" id="CHEBI:59789"/>
    </ligand>
</feature>
<dbReference type="InterPro" id="IPR031340">
    <property type="entry name" value="RsmF_methylt_CI"/>
</dbReference>
<keyword evidence="2" id="KW-0963">Cytoplasm</keyword>
<dbReference type="Pfam" id="PF01189">
    <property type="entry name" value="Methyltr_RsmB-F"/>
    <property type="match status" value="1"/>
</dbReference>
<keyword evidence="5 7" id="KW-0949">S-adenosyl-L-methionine</keyword>
<dbReference type="Pfam" id="PF13636">
    <property type="entry name" value="Methyltranf_PUA"/>
    <property type="match status" value="1"/>
</dbReference>
<comment type="similarity">
    <text evidence="1 7">Belongs to the class I-like SAM-binding methyltransferase superfamily. RsmB/NOP family.</text>
</comment>
<evidence type="ECO:0000256" key="2">
    <source>
        <dbReference type="ARBA" id="ARBA00022490"/>
    </source>
</evidence>
<evidence type="ECO:0000256" key="5">
    <source>
        <dbReference type="ARBA" id="ARBA00022691"/>
    </source>
</evidence>
<dbReference type="CDD" id="cd21147">
    <property type="entry name" value="RsmF_methylt_CTD1"/>
    <property type="match status" value="1"/>
</dbReference>
<dbReference type="InterPro" id="IPR001678">
    <property type="entry name" value="MeTrfase_RsmB-F_NOP2_dom"/>
</dbReference>
<dbReference type="PANTHER" id="PTHR22807:SF30">
    <property type="entry name" value="28S RRNA (CYTOSINE(4447)-C(5))-METHYLTRANSFERASE-RELATED"/>
    <property type="match status" value="1"/>
</dbReference>
<feature type="domain" description="SAM-dependent MTase RsmB/NOP-type" evidence="8">
    <location>
        <begin position="24"/>
        <end position="302"/>
    </location>
</feature>
<dbReference type="CDD" id="cd02440">
    <property type="entry name" value="AdoMet_MTases"/>
    <property type="match status" value="1"/>
</dbReference>
<evidence type="ECO:0000256" key="4">
    <source>
        <dbReference type="ARBA" id="ARBA00022679"/>
    </source>
</evidence>
<organism evidence="9 10">
    <name type="scientific">Fusicatenibacter saccharivorans</name>
    <dbReference type="NCBI Taxonomy" id="1150298"/>
    <lineage>
        <taxon>Bacteria</taxon>
        <taxon>Bacillati</taxon>
        <taxon>Bacillota</taxon>
        <taxon>Clostridia</taxon>
        <taxon>Lachnospirales</taxon>
        <taxon>Lachnospiraceae</taxon>
        <taxon>Fusicatenibacter</taxon>
    </lineage>
</organism>
<dbReference type="Pfam" id="PF17126">
    <property type="entry name" value="RsmF_methylt_CI"/>
    <property type="match status" value="1"/>
</dbReference>
<dbReference type="Gene3D" id="2.30.130.60">
    <property type="match status" value="1"/>
</dbReference>
<proteinExistence type="inferred from homology"/>
<dbReference type="PROSITE" id="PS51686">
    <property type="entry name" value="SAM_MT_RSMB_NOP"/>
    <property type="match status" value="1"/>
</dbReference>
<reference evidence="9 10" key="1">
    <citation type="submission" date="2015-09" db="EMBL/GenBank/DDBJ databases">
        <authorList>
            <consortium name="Pathogen Informatics"/>
        </authorList>
    </citation>
    <scope>NUCLEOTIDE SEQUENCE [LARGE SCALE GENOMIC DNA]</scope>
    <source>
        <strain evidence="9 10">2789STDY5608849</strain>
    </source>
</reference>
<evidence type="ECO:0000256" key="1">
    <source>
        <dbReference type="ARBA" id="ARBA00007494"/>
    </source>
</evidence>
<gene>
    <name evidence="9" type="primary">rsmF_1</name>
    <name evidence="9" type="ORF">ERS852406_00606</name>
</gene>
<keyword evidence="3 7" id="KW-0489">Methyltransferase</keyword>
<dbReference type="InterPro" id="IPR031341">
    <property type="entry name" value="Methyltr_RsmF_N"/>
</dbReference>
<name>A0A173ZGN3_9FIRM</name>
<dbReference type="InterPro" id="IPR029063">
    <property type="entry name" value="SAM-dependent_MTases_sf"/>
</dbReference>
<dbReference type="PROSITE" id="PS01153">
    <property type="entry name" value="NOL1_NOP2_SUN"/>
    <property type="match status" value="1"/>
</dbReference>
<feature type="binding site" evidence="7">
    <location>
        <position position="136"/>
    </location>
    <ligand>
        <name>S-adenosyl-L-methionine</name>
        <dbReference type="ChEBI" id="CHEBI:59789"/>
    </ligand>
</feature>
<dbReference type="InterPro" id="IPR027391">
    <property type="entry name" value="Nol1_Nop2_Fmu_2"/>
</dbReference>
<dbReference type="Pfam" id="PF17125">
    <property type="entry name" value="Methyltr_RsmF_N"/>
    <property type="match status" value="1"/>
</dbReference>
<dbReference type="GO" id="GO:0001510">
    <property type="term" value="P:RNA methylation"/>
    <property type="evidence" value="ECO:0007669"/>
    <property type="project" value="InterPro"/>
</dbReference>